<dbReference type="PROSITE" id="PS51318">
    <property type="entry name" value="TAT"/>
    <property type="match status" value="1"/>
</dbReference>
<gene>
    <name evidence="2" type="ORF">E5222_13410</name>
</gene>
<dbReference type="InterPro" id="IPR006311">
    <property type="entry name" value="TAT_signal"/>
</dbReference>
<protein>
    <submittedName>
        <fullName evidence="2">Class A beta-lactamase-related serine hydrolase</fullName>
    </submittedName>
</protein>
<comment type="caution">
    <text evidence="2">The sequence shown here is derived from an EMBL/GenBank/DDBJ whole genome shotgun (WGS) entry which is preliminary data.</text>
</comment>
<sequence>MDGISKAISRRDILRGAGAAGVSLAALPLISCSSGGAGTQAADWPNVAAMIERYRATGKIANMQVMLGQGADTLLMGGGLDAFDTPDRPSNVNSLYRLYSMTKPIVGMATMLLIAEGKMRLDQELAEILPAFENMAVQKEYDGPITSDNLEPAERPITIRHMLTHTSGLGYAVVQQGPLSDTMKAAGAVTGLVGPDPAPHLARGEPVATLAEFADIMARMPLTHQPGTRWSYSTGLDLMGRVIEVVAEQDFEEFLTERIFEPCKMDSTFFRVPNGAIQHMTTNYDVQGEEPVVVDGGMDTVFQGDGYFPMGGTGLVSSPHDYDRFLAMIANSGQLDGVEVLPGEAVTMGTSDLLPDPSVTQGSWVEGYRFGAAGRLGWAGMDHAYGWAGSAGTVGFVDRASGLRVGVYTQYMPASSWPIADDLQAAVMQDLALR</sequence>
<dbReference type="InterPro" id="IPR001466">
    <property type="entry name" value="Beta-lactam-related"/>
</dbReference>
<evidence type="ECO:0000259" key="1">
    <source>
        <dbReference type="Pfam" id="PF00144"/>
    </source>
</evidence>
<keyword evidence="2" id="KW-0378">Hydrolase</keyword>
<proteinExistence type="predicted"/>
<evidence type="ECO:0000313" key="2">
    <source>
        <dbReference type="EMBL" id="TIX49800.1"/>
    </source>
</evidence>
<dbReference type="Gene3D" id="3.40.710.10">
    <property type="entry name" value="DD-peptidase/beta-lactamase superfamily"/>
    <property type="match status" value="1"/>
</dbReference>
<dbReference type="InterPro" id="IPR050789">
    <property type="entry name" value="Diverse_Enzym_Activities"/>
</dbReference>
<dbReference type="GO" id="GO:0016787">
    <property type="term" value="F:hydrolase activity"/>
    <property type="evidence" value="ECO:0007669"/>
    <property type="project" value="UniProtKB-KW"/>
</dbReference>
<accession>A0A4V4U8G0</accession>
<dbReference type="OrthoDB" id="9808046at2"/>
<keyword evidence="3" id="KW-1185">Reference proteome</keyword>
<dbReference type="SUPFAM" id="SSF56601">
    <property type="entry name" value="beta-lactamase/transpeptidase-like"/>
    <property type="match status" value="1"/>
</dbReference>
<feature type="domain" description="Beta-lactamase-related" evidence="1">
    <location>
        <begin position="48"/>
        <end position="425"/>
    </location>
</feature>
<dbReference type="Pfam" id="PF00144">
    <property type="entry name" value="Beta-lactamase"/>
    <property type="match status" value="1"/>
</dbReference>
<dbReference type="EMBL" id="SSHH01000003">
    <property type="protein sequence ID" value="TIX49800.1"/>
    <property type="molecule type" value="Genomic_DNA"/>
</dbReference>
<dbReference type="InterPro" id="IPR012338">
    <property type="entry name" value="Beta-lactam/transpept-like"/>
</dbReference>
<reference evidence="2 3" key="1">
    <citation type="submission" date="2019-04" db="EMBL/GenBank/DDBJ databases">
        <title>Altererythrobacter aquimixticola sp. nov., isolated from sediment of junction between the ocean and a freshwater spring.</title>
        <authorList>
            <person name="Yoon J.-H."/>
        </authorList>
    </citation>
    <scope>NUCLEOTIDE SEQUENCE [LARGE SCALE GENOMIC DNA]</scope>
    <source>
        <strain evidence="2 3">SSKS-13</strain>
    </source>
</reference>
<evidence type="ECO:0000313" key="3">
    <source>
        <dbReference type="Proteomes" id="UP000309389"/>
    </source>
</evidence>
<organism evidence="2 3">
    <name type="scientific">Alteraurantiacibacter aquimixticola</name>
    <dbReference type="NCBI Taxonomy" id="2489173"/>
    <lineage>
        <taxon>Bacteria</taxon>
        <taxon>Pseudomonadati</taxon>
        <taxon>Pseudomonadota</taxon>
        <taxon>Alphaproteobacteria</taxon>
        <taxon>Sphingomonadales</taxon>
        <taxon>Erythrobacteraceae</taxon>
        <taxon>Alteraurantiacibacter</taxon>
    </lineage>
</organism>
<dbReference type="Proteomes" id="UP000309389">
    <property type="component" value="Unassembled WGS sequence"/>
</dbReference>
<dbReference type="PANTHER" id="PTHR43283">
    <property type="entry name" value="BETA-LACTAMASE-RELATED"/>
    <property type="match status" value="1"/>
</dbReference>
<dbReference type="PANTHER" id="PTHR43283:SF3">
    <property type="entry name" value="BETA-LACTAMASE FAMILY PROTEIN (AFU_ORTHOLOGUE AFUA_5G07500)"/>
    <property type="match status" value="1"/>
</dbReference>
<dbReference type="RefSeq" id="WP_136694277.1">
    <property type="nucleotide sequence ID" value="NZ_SSHH01000003.1"/>
</dbReference>
<dbReference type="AlphaFoldDB" id="A0A4V4U8G0"/>
<name>A0A4V4U8G0_9SPHN</name>